<name>A0ABS9YY87_9MYCO</name>
<dbReference type="PANTHER" id="PTHR30290:SF65">
    <property type="entry name" value="MONOACYL PHOSPHATIDYLINOSITOL TETRAMANNOSIDE-BINDING PROTEIN LPQW-RELATED"/>
    <property type="match status" value="1"/>
</dbReference>
<dbReference type="Pfam" id="PF00496">
    <property type="entry name" value="SBP_bac_5"/>
    <property type="match status" value="1"/>
</dbReference>
<accession>A0ABS9YY87</accession>
<comment type="caution">
    <text evidence="3">The sequence shown here is derived from an EMBL/GenBank/DDBJ whole genome shotgun (WGS) entry which is preliminary data.</text>
</comment>
<dbReference type="PANTHER" id="PTHR30290">
    <property type="entry name" value="PERIPLASMIC BINDING COMPONENT OF ABC TRANSPORTER"/>
    <property type="match status" value="1"/>
</dbReference>
<dbReference type="Gene3D" id="3.40.190.10">
    <property type="entry name" value="Periplasmic binding protein-like II"/>
    <property type="match status" value="1"/>
</dbReference>
<keyword evidence="1" id="KW-0732">Signal</keyword>
<feature type="signal peptide" evidence="1">
    <location>
        <begin position="1"/>
        <end position="23"/>
    </location>
</feature>
<feature type="chain" id="PRO_5045169385" evidence="1">
    <location>
        <begin position="24"/>
        <end position="550"/>
    </location>
</feature>
<dbReference type="Gene3D" id="3.90.76.10">
    <property type="entry name" value="Dipeptide-binding Protein, Domain 1"/>
    <property type="match status" value="1"/>
</dbReference>
<organism evidence="3 4">
    <name type="scientific">Candidatus Mycolicibacterium alkanivorans</name>
    <dbReference type="NCBI Taxonomy" id="2954114"/>
    <lineage>
        <taxon>Bacteria</taxon>
        <taxon>Bacillati</taxon>
        <taxon>Actinomycetota</taxon>
        <taxon>Actinomycetes</taxon>
        <taxon>Mycobacteriales</taxon>
        <taxon>Mycobacteriaceae</taxon>
        <taxon>Mycolicibacterium</taxon>
    </lineage>
</organism>
<protein>
    <submittedName>
        <fullName evidence="3">ABC transporter substrate-binding protein</fullName>
    </submittedName>
</protein>
<dbReference type="SUPFAM" id="SSF53850">
    <property type="entry name" value="Periplasmic binding protein-like II"/>
    <property type="match status" value="1"/>
</dbReference>
<proteinExistence type="predicted"/>
<feature type="domain" description="Solute-binding protein family 5" evidence="2">
    <location>
        <begin position="94"/>
        <end position="453"/>
    </location>
</feature>
<keyword evidence="4" id="KW-1185">Reference proteome</keyword>
<reference evidence="3" key="1">
    <citation type="journal article" date="2022" name="ISME J.">
        <title>Identification of active gaseous-alkane degraders at natural gas seeps.</title>
        <authorList>
            <person name="Farhan Ul Haque M."/>
            <person name="Hernandez M."/>
            <person name="Crombie A.T."/>
            <person name="Murrell J.C."/>
        </authorList>
    </citation>
    <scope>NUCLEOTIDE SEQUENCE</scope>
    <source>
        <strain evidence="3">ANDR5</strain>
    </source>
</reference>
<dbReference type="Proteomes" id="UP001139068">
    <property type="component" value="Unassembled WGS sequence"/>
</dbReference>
<evidence type="ECO:0000313" key="3">
    <source>
        <dbReference type="EMBL" id="MCI4676198.1"/>
    </source>
</evidence>
<sequence length="550" mass="57357">MAVRRRRAAAVAVAAVLTVLAPAALTGCTGSAADQINYAVDGTLVTYNTNTVVGAASAGPQAFARVLTGFTFHGPDGQALADHDFGSVAVVGRDPLVLDYQIADNAVYSDGKPVTCDDMVLAWAAQSGRYPAFASATYGGYVDIAGIDCQPGQKKARVTYAPGRAVTDHMQMFTATSLMPSHVLADELGIDVTQALQSGDPPAVDRIAQAWNTTWDLKPGIDLKKFPSSGPYKIDSVLPQGGVVLTANDRWWGAKPVTKRITVWPRGVDVQDRLNNGTFQVVDVATGSAGTLTTPDGYQRSELPSGGVEQLIFAAQGPLAATPARRAVALCTPRDLIALNAETPISDVRLNSASDDAFSGIEGVGTGGQFGAANPDAARASLDNQPLTVRIGYQAPNPRLAATVGSIIKGCAPAGITVVDATSDSTGPQTLRDGQIDALLASTGGATGSGSTGSSVMDAYALHTGNGNNLPGYSNPQIDGIIAALAVTTDPKEQARLLGDSSPILWGEMPTLPLYRQQRTVIASKKMYAVEGNPTKWGAAWNMDRWVYER</sequence>
<dbReference type="RefSeq" id="WP_243072418.1">
    <property type="nucleotide sequence ID" value="NZ_JAIVFL010000001.1"/>
</dbReference>
<dbReference type="InterPro" id="IPR000914">
    <property type="entry name" value="SBP_5_dom"/>
</dbReference>
<evidence type="ECO:0000256" key="1">
    <source>
        <dbReference type="SAM" id="SignalP"/>
    </source>
</evidence>
<dbReference type="EMBL" id="JAIVFL010000001">
    <property type="protein sequence ID" value="MCI4676198.1"/>
    <property type="molecule type" value="Genomic_DNA"/>
</dbReference>
<dbReference type="Gene3D" id="3.10.105.10">
    <property type="entry name" value="Dipeptide-binding Protein, Domain 3"/>
    <property type="match status" value="1"/>
</dbReference>
<evidence type="ECO:0000259" key="2">
    <source>
        <dbReference type="Pfam" id="PF00496"/>
    </source>
</evidence>
<gene>
    <name evidence="3" type="ORF">K9U37_15450</name>
</gene>
<evidence type="ECO:0000313" key="4">
    <source>
        <dbReference type="Proteomes" id="UP001139068"/>
    </source>
</evidence>
<dbReference type="InterPro" id="IPR039424">
    <property type="entry name" value="SBP_5"/>
</dbReference>
<dbReference type="PROSITE" id="PS51257">
    <property type="entry name" value="PROKAR_LIPOPROTEIN"/>
    <property type="match status" value="1"/>
</dbReference>